<dbReference type="EMBL" id="BJYS01000017">
    <property type="protein sequence ID" value="GEO04766.1"/>
    <property type="molecule type" value="Genomic_DNA"/>
</dbReference>
<dbReference type="RefSeq" id="WP_146898030.1">
    <property type="nucleotide sequence ID" value="NZ_BJYS01000017.1"/>
</dbReference>
<dbReference type="InterPro" id="IPR032466">
    <property type="entry name" value="Metal_Hydrolase"/>
</dbReference>
<evidence type="ECO:0000313" key="2">
    <source>
        <dbReference type="Proteomes" id="UP000321532"/>
    </source>
</evidence>
<keyword evidence="2" id="KW-1185">Reference proteome</keyword>
<gene>
    <name evidence="1" type="ORF">AAE02nite_24300</name>
</gene>
<dbReference type="OrthoDB" id="641578at2"/>
<dbReference type="AlphaFoldDB" id="A0A512AYJ2"/>
<proteinExistence type="predicted"/>
<reference evidence="1 2" key="1">
    <citation type="submission" date="2019-07" db="EMBL/GenBank/DDBJ databases">
        <title>Whole genome shotgun sequence of Adhaeribacter aerolatus NBRC 106133.</title>
        <authorList>
            <person name="Hosoyama A."/>
            <person name="Uohara A."/>
            <person name="Ohji S."/>
            <person name="Ichikawa N."/>
        </authorList>
    </citation>
    <scope>NUCLEOTIDE SEQUENCE [LARGE SCALE GENOMIC DNA]</scope>
    <source>
        <strain evidence="1 2">NBRC 106133</strain>
    </source>
</reference>
<evidence type="ECO:0000313" key="1">
    <source>
        <dbReference type="EMBL" id="GEO04766.1"/>
    </source>
</evidence>
<evidence type="ECO:0008006" key="3">
    <source>
        <dbReference type="Google" id="ProtNLM"/>
    </source>
</evidence>
<dbReference type="Gene3D" id="3.20.20.140">
    <property type="entry name" value="Metal-dependent hydrolases"/>
    <property type="match status" value="1"/>
</dbReference>
<organism evidence="1 2">
    <name type="scientific">Adhaeribacter aerolatus</name>
    <dbReference type="NCBI Taxonomy" id="670289"/>
    <lineage>
        <taxon>Bacteria</taxon>
        <taxon>Pseudomonadati</taxon>
        <taxon>Bacteroidota</taxon>
        <taxon>Cytophagia</taxon>
        <taxon>Cytophagales</taxon>
        <taxon>Hymenobacteraceae</taxon>
        <taxon>Adhaeribacter</taxon>
    </lineage>
</organism>
<dbReference type="Proteomes" id="UP000321532">
    <property type="component" value="Unassembled WGS sequence"/>
</dbReference>
<dbReference type="SUPFAM" id="SSF51556">
    <property type="entry name" value="Metallo-dependent hydrolases"/>
    <property type="match status" value="1"/>
</dbReference>
<sequence length="261" mass="29229">MLIDSNASVGHWPFKQLQYSTCETLLGRMNQFGVDASVVSNLNGIFYKNTQPANEELYAEIESKKEFRDRFIPFAVINPIFNGWRHDLEISATKLGMKGIRLYPLYHGYDLENPACIELVKSARDRDLPVALTLRMVDSRVSSWLDIENEWSLKDVLPIIKAVPDAKYLILNVANGIQVGEAETQLLKKANVILDTSGRGIATLPQLLKSYGPEKFAFGTHSPILDYLSGLLRIESMTNAEADAKTKDLLRAGNIRKMLGV</sequence>
<accession>A0A512AYJ2</accession>
<protein>
    <recommendedName>
        <fullName evidence="3">Amidohydrolase-related domain-containing protein</fullName>
    </recommendedName>
</protein>
<comment type="caution">
    <text evidence="1">The sequence shown here is derived from an EMBL/GenBank/DDBJ whole genome shotgun (WGS) entry which is preliminary data.</text>
</comment>
<name>A0A512AYJ2_9BACT</name>